<dbReference type="AlphaFoldDB" id="A0A3L7JZF3"/>
<dbReference type="InterPro" id="IPR009597">
    <property type="entry name" value="DUF1206"/>
</dbReference>
<protein>
    <submittedName>
        <fullName evidence="3">DUF1206 domain-containing protein</fullName>
    </submittedName>
</protein>
<feature type="transmembrane region" description="Helical" evidence="1">
    <location>
        <begin position="33"/>
        <end position="52"/>
    </location>
</feature>
<keyword evidence="1" id="KW-0472">Membrane</keyword>
<name>A0A3L7JZF3_9BACI</name>
<sequence>MSEGLLTKNIKEHEITARPWIKRFARLGYFAKGFVYILIGVLSMLAAFGVGGGTKDATGAFAAVASEPYGEILLWVIAAGLAGYVSWRFIQIIFDPEEKGFDMKGILIKLGYLISGIIYSGLIFKAVKIALHSSSGNSGGSKKTMLAKVMAEPFGQWAVGLVGIGIIIFGIYEFYYAFKGKFAEKFKKHKMNKHEWELGIKSGKIGLSARGVVFCIIGYFVTMTAYTAKPSDSISMDGALLKIAQQPFGQWMLAIVAIGLSLYGVFQIVKGKNRYMQVIS</sequence>
<feature type="transmembrane region" description="Helical" evidence="1">
    <location>
        <begin position="248"/>
        <end position="266"/>
    </location>
</feature>
<gene>
    <name evidence="3" type="ORF">D9X91_10845</name>
</gene>
<proteinExistence type="predicted"/>
<feature type="transmembrane region" description="Helical" evidence="1">
    <location>
        <begin position="154"/>
        <end position="178"/>
    </location>
</feature>
<dbReference type="RefSeq" id="WP_121680634.1">
    <property type="nucleotide sequence ID" value="NZ_RCVZ01000006.1"/>
</dbReference>
<keyword evidence="4" id="KW-1185">Reference proteome</keyword>
<keyword evidence="1" id="KW-1133">Transmembrane helix</keyword>
<evidence type="ECO:0000256" key="1">
    <source>
        <dbReference type="SAM" id="Phobius"/>
    </source>
</evidence>
<evidence type="ECO:0000259" key="2">
    <source>
        <dbReference type="Pfam" id="PF06724"/>
    </source>
</evidence>
<feature type="transmembrane region" description="Helical" evidence="1">
    <location>
        <begin position="72"/>
        <end position="94"/>
    </location>
</feature>
<feature type="transmembrane region" description="Helical" evidence="1">
    <location>
        <begin position="207"/>
        <end position="228"/>
    </location>
</feature>
<feature type="domain" description="DUF1206" evidence="2">
    <location>
        <begin position="110"/>
        <end position="179"/>
    </location>
</feature>
<dbReference type="EMBL" id="RCVZ01000006">
    <property type="protein sequence ID" value="RLQ95519.1"/>
    <property type="molecule type" value="Genomic_DNA"/>
</dbReference>
<feature type="domain" description="DUF1206" evidence="2">
    <location>
        <begin position="205"/>
        <end position="272"/>
    </location>
</feature>
<keyword evidence="1" id="KW-0812">Transmembrane</keyword>
<dbReference type="Pfam" id="PF06724">
    <property type="entry name" value="DUF1206"/>
    <property type="match status" value="3"/>
</dbReference>
<feature type="domain" description="DUF1206" evidence="2">
    <location>
        <begin position="27"/>
        <end position="91"/>
    </location>
</feature>
<organism evidence="3 4">
    <name type="scientific">Falsibacillus albus</name>
    <dbReference type="NCBI Taxonomy" id="2478915"/>
    <lineage>
        <taxon>Bacteria</taxon>
        <taxon>Bacillati</taxon>
        <taxon>Bacillota</taxon>
        <taxon>Bacilli</taxon>
        <taxon>Bacillales</taxon>
        <taxon>Bacillaceae</taxon>
        <taxon>Falsibacillus</taxon>
    </lineage>
</organism>
<feature type="transmembrane region" description="Helical" evidence="1">
    <location>
        <begin position="106"/>
        <end position="127"/>
    </location>
</feature>
<reference evidence="3 4" key="1">
    <citation type="submission" date="2018-10" db="EMBL/GenBank/DDBJ databases">
        <title>Falsibacillus sp. genome draft.</title>
        <authorList>
            <person name="Shi S."/>
        </authorList>
    </citation>
    <scope>NUCLEOTIDE SEQUENCE [LARGE SCALE GENOMIC DNA]</scope>
    <source>
        <strain evidence="3 4">GY 10110</strain>
    </source>
</reference>
<accession>A0A3L7JZF3</accession>
<dbReference type="Proteomes" id="UP000276770">
    <property type="component" value="Unassembled WGS sequence"/>
</dbReference>
<comment type="caution">
    <text evidence="3">The sequence shown here is derived from an EMBL/GenBank/DDBJ whole genome shotgun (WGS) entry which is preliminary data.</text>
</comment>
<evidence type="ECO:0000313" key="4">
    <source>
        <dbReference type="Proteomes" id="UP000276770"/>
    </source>
</evidence>
<evidence type="ECO:0000313" key="3">
    <source>
        <dbReference type="EMBL" id="RLQ95519.1"/>
    </source>
</evidence>
<dbReference type="OrthoDB" id="5702018at2"/>